<protein>
    <submittedName>
        <fullName evidence="1">Uncharacterized protein</fullName>
    </submittedName>
</protein>
<dbReference type="EMBL" id="JACASE010000010">
    <property type="protein sequence ID" value="KAF6431557.1"/>
    <property type="molecule type" value="Genomic_DNA"/>
</dbReference>
<evidence type="ECO:0000313" key="1">
    <source>
        <dbReference type="EMBL" id="KAF6431557.1"/>
    </source>
</evidence>
<organism evidence="1 2">
    <name type="scientific">Rousettus aegyptiacus</name>
    <name type="common">Egyptian fruit bat</name>
    <name type="synonym">Pteropus aegyptiacus</name>
    <dbReference type="NCBI Taxonomy" id="9407"/>
    <lineage>
        <taxon>Eukaryota</taxon>
        <taxon>Metazoa</taxon>
        <taxon>Chordata</taxon>
        <taxon>Craniata</taxon>
        <taxon>Vertebrata</taxon>
        <taxon>Euteleostomi</taxon>
        <taxon>Mammalia</taxon>
        <taxon>Eutheria</taxon>
        <taxon>Laurasiatheria</taxon>
        <taxon>Chiroptera</taxon>
        <taxon>Yinpterochiroptera</taxon>
        <taxon>Pteropodoidea</taxon>
        <taxon>Pteropodidae</taxon>
        <taxon>Rousettinae</taxon>
        <taxon>Rousettus</taxon>
    </lineage>
</organism>
<accession>A0A7J8E7S8</accession>
<sequence length="123" mass="14308">MSFRIFHLPFCMNIENNAGLHFMKNYSLLPYRGHFENNTLAYVIRKIYFLPPSGWNFRNNIGVSGIMKIHFRPPCSEHLGNNVRVQLRKRHFLLLSGGHSGYSIQACIFRKSYSVLSSWASLK</sequence>
<proteinExistence type="predicted"/>
<evidence type="ECO:0000313" key="2">
    <source>
        <dbReference type="Proteomes" id="UP000593571"/>
    </source>
</evidence>
<keyword evidence="2" id="KW-1185">Reference proteome</keyword>
<dbReference type="AlphaFoldDB" id="A0A7J8E7S8"/>
<comment type="caution">
    <text evidence="1">The sequence shown here is derived from an EMBL/GenBank/DDBJ whole genome shotgun (WGS) entry which is preliminary data.</text>
</comment>
<name>A0A7J8E7S8_ROUAE</name>
<gene>
    <name evidence="1" type="ORF">HJG63_008074</name>
</gene>
<reference evidence="1 2" key="1">
    <citation type="journal article" date="2020" name="Nature">
        <title>Six reference-quality genomes reveal evolution of bat adaptations.</title>
        <authorList>
            <person name="Jebb D."/>
            <person name="Huang Z."/>
            <person name="Pippel M."/>
            <person name="Hughes G.M."/>
            <person name="Lavrichenko K."/>
            <person name="Devanna P."/>
            <person name="Winkler S."/>
            <person name="Jermiin L.S."/>
            <person name="Skirmuntt E.C."/>
            <person name="Katzourakis A."/>
            <person name="Burkitt-Gray L."/>
            <person name="Ray D.A."/>
            <person name="Sullivan K.A.M."/>
            <person name="Roscito J.G."/>
            <person name="Kirilenko B.M."/>
            <person name="Davalos L.M."/>
            <person name="Corthals A.P."/>
            <person name="Power M.L."/>
            <person name="Jones G."/>
            <person name="Ransome R.D."/>
            <person name="Dechmann D.K.N."/>
            <person name="Locatelli A.G."/>
            <person name="Puechmaille S.J."/>
            <person name="Fedrigo O."/>
            <person name="Jarvis E.D."/>
            <person name="Hiller M."/>
            <person name="Vernes S.C."/>
            <person name="Myers E.W."/>
            <person name="Teeling E.C."/>
        </authorList>
    </citation>
    <scope>NUCLEOTIDE SEQUENCE [LARGE SCALE GENOMIC DNA]</scope>
    <source>
        <strain evidence="1">MRouAeg1</strain>
        <tissue evidence="1">Muscle</tissue>
    </source>
</reference>
<dbReference type="Proteomes" id="UP000593571">
    <property type="component" value="Unassembled WGS sequence"/>
</dbReference>